<evidence type="ECO:0000256" key="1">
    <source>
        <dbReference type="PROSITE-ProRule" id="PRU00489"/>
    </source>
</evidence>
<comment type="similarity">
    <text evidence="1">Belongs to the MT-A70-like family.</text>
</comment>
<feature type="region of interest" description="Disordered" evidence="2">
    <location>
        <begin position="170"/>
        <end position="189"/>
    </location>
</feature>
<dbReference type="PROSITE" id="PS51143">
    <property type="entry name" value="MT_A70"/>
    <property type="match status" value="1"/>
</dbReference>
<dbReference type="GeneID" id="55966504"/>
<dbReference type="InterPro" id="IPR002052">
    <property type="entry name" value="DNA_methylase_N6_adenine_CS"/>
</dbReference>
<dbReference type="GO" id="GO:0005634">
    <property type="term" value="C:nucleus"/>
    <property type="evidence" value="ECO:0007669"/>
    <property type="project" value="TreeGrafter"/>
</dbReference>
<reference evidence="3" key="1">
    <citation type="submission" date="2020-03" db="EMBL/GenBank/DDBJ databases">
        <title>Site-based positive gene gene selection in Geosmithia morbida across the United States reveals a broad range of putative effectors and factors for local host and environmental adapation.</title>
        <authorList>
            <person name="Onufrak A."/>
            <person name="Murdoch R.W."/>
            <person name="Gazis R."/>
            <person name="Huff M."/>
            <person name="Staton M."/>
            <person name="Klingeman W."/>
            <person name="Hadziabdic D."/>
        </authorList>
    </citation>
    <scope>NUCLEOTIDE SEQUENCE</scope>
    <source>
        <strain evidence="3">1262</strain>
    </source>
</reference>
<dbReference type="InterPro" id="IPR007757">
    <property type="entry name" value="MT-A70-like"/>
</dbReference>
<dbReference type="PANTHER" id="PTHR12829">
    <property type="entry name" value="N6-ADENOSINE-METHYLTRANSFERASE"/>
    <property type="match status" value="1"/>
</dbReference>
<dbReference type="Proteomes" id="UP000749293">
    <property type="component" value="Unassembled WGS sequence"/>
</dbReference>
<dbReference type="OrthoDB" id="61116at2759"/>
<dbReference type="GO" id="GO:0003676">
    <property type="term" value="F:nucleic acid binding"/>
    <property type="evidence" value="ECO:0007669"/>
    <property type="project" value="InterPro"/>
</dbReference>
<evidence type="ECO:0000313" key="3">
    <source>
        <dbReference type="EMBL" id="KAF4126538.1"/>
    </source>
</evidence>
<dbReference type="Pfam" id="PF05063">
    <property type="entry name" value="MT-A70"/>
    <property type="match status" value="1"/>
</dbReference>
<name>A0A9P4Z3G1_9HYPO</name>
<protein>
    <submittedName>
        <fullName evidence="3">MT-A70</fullName>
    </submittedName>
</protein>
<keyword evidence="4" id="KW-1185">Reference proteome</keyword>
<evidence type="ECO:0000256" key="2">
    <source>
        <dbReference type="SAM" id="MobiDB-lite"/>
    </source>
</evidence>
<evidence type="ECO:0000313" key="4">
    <source>
        <dbReference type="Proteomes" id="UP000749293"/>
    </source>
</evidence>
<sequence length="355" mass="38892">MVVINVGPDPPTSCILYQTDDASTLVVDIPRSIEESQVPPGHVHSPARRLVSVQPPSVPYDTPEPRTPSALQFNKLPATQVAELMTAAAVQSALADLGSSYSGPLCLPRVVGSRDYPSLPAATDGGGEQPQPFMPEGAVALHGPLEQLNQQVRDEAPRFDLVVLDPPWPNRSARRRRGTGTDTGGPGYSTVRDLSAMRRLLLDHVPVPSHLRGNGLVAVWITNKASVLDFVTAPSTGLLASWELELVTEWTWLKVTTRGEPVYPVDSAWRKPWEKLLIAKRRGAPTPAGLGPRTIVAVPDVHSRKPNLRHLFSHVLQQRDLVGLDVFARNLTAGWWCWGDDVLQFQQAHHWKVDV</sequence>
<dbReference type="AlphaFoldDB" id="A0A9P4Z3G1"/>
<comment type="caution">
    <text evidence="3">The sequence shown here is derived from an EMBL/GenBank/DDBJ whole genome shotgun (WGS) entry which is preliminary data.</text>
</comment>
<accession>A0A9P4Z3G1</accession>
<dbReference type="RefSeq" id="XP_035325190.1">
    <property type="nucleotide sequence ID" value="XM_035462260.1"/>
</dbReference>
<dbReference type="GO" id="GO:0032259">
    <property type="term" value="P:methylation"/>
    <property type="evidence" value="ECO:0007669"/>
    <property type="project" value="InterPro"/>
</dbReference>
<dbReference type="GO" id="GO:0008168">
    <property type="term" value="F:methyltransferase activity"/>
    <property type="evidence" value="ECO:0007669"/>
    <property type="project" value="InterPro"/>
</dbReference>
<dbReference type="PANTHER" id="PTHR12829:SF4">
    <property type="entry name" value="N(6)-ADENINE-SPECIFIC METHYLTRANSFERASE METTL4"/>
    <property type="match status" value="1"/>
</dbReference>
<gene>
    <name evidence="3" type="ORF">GMORB2_0274</name>
</gene>
<dbReference type="EMBL" id="JAANYQ010000001">
    <property type="protein sequence ID" value="KAF4126538.1"/>
    <property type="molecule type" value="Genomic_DNA"/>
</dbReference>
<dbReference type="PROSITE" id="PS00092">
    <property type="entry name" value="N6_MTASE"/>
    <property type="match status" value="1"/>
</dbReference>
<proteinExistence type="inferred from homology"/>
<organism evidence="3 4">
    <name type="scientific">Geosmithia morbida</name>
    <dbReference type="NCBI Taxonomy" id="1094350"/>
    <lineage>
        <taxon>Eukaryota</taxon>
        <taxon>Fungi</taxon>
        <taxon>Dikarya</taxon>
        <taxon>Ascomycota</taxon>
        <taxon>Pezizomycotina</taxon>
        <taxon>Sordariomycetes</taxon>
        <taxon>Hypocreomycetidae</taxon>
        <taxon>Hypocreales</taxon>
        <taxon>Bionectriaceae</taxon>
        <taxon>Geosmithia</taxon>
    </lineage>
</organism>